<evidence type="ECO:0000256" key="1">
    <source>
        <dbReference type="SAM" id="MobiDB-lite"/>
    </source>
</evidence>
<gene>
    <name evidence="2" type="ORF">Tco_0976215</name>
</gene>
<proteinExistence type="predicted"/>
<feature type="non-terminal residue" evidence="2">
    <location>
        <position position="195"/>
    </location>
</feature>
<reference evidence="2" key="2">
    <citation type="submission" date="2022-01" db="EMBL/GenBank/DDBJ databases">
        <authorList>
            <person name="Yamashiro T."/>
            <person name="Shiraishi A."/>
            <person name="Satake H."/>
            <person name="Nakayama K."/>
        </authorList>
    </citation>
    <scope>NUCLEOTIDE SEQUENCE</scope>
</reference>
<dbReference type="EMBL" id="BQNB010016289">
    <property type="protein sequence ID" value="GJT50058.1"/>
    <property type="molecule type" value="Genomic_DNA"/>
</dbReference>
<reference evidence="2" key="1">
    <citation type="journal article" date="2022" name="Int. J. Mol. Sci.">
        <title>Draft Genome of Tanacetum Coccineum: Genomic Comparison of Closely Related Tanacetum-Family Plants.</title>
        <authorList>
            <person name="Yamashiro T."/>
            <person name="Shiraishi A."/>
            <person name="Nakayama K."/>
            <person name="Satake H."/>
        </authorList>
    </citation>
    <scope>NUCLEOTIDE SEQUENCE</scope>
</reference>
<organism evidence="2 3">
    <name type="scientific">Tanacetum coccineum</name>
    <dbReference type="NCBI Taxonomy" id="301880"/>
    <lineage>
        <taxon>Eukaryota</taxon>
        <taxon>Viridiplantae</taxon>
        <taxon>Streptophyta</taxon>
        <taxon>Embryophyta</taxon>
        <taxon>Tracheophyta</taxon>
        <taxon>Spermatophyta</taxon>
        <taxon>Magnoliopsida</taxon>
        <taxon>eudicotyledons</taxon>
        <taxon>Gunneridae</taxon>
        <taxon>Pentapetalae</taxon>
        <taxon>asterids</taxon>
        <taxon>campanulids</taxon>
        <taxon>Asterales</taxon>
        <taxon>Asteraceae</taxon>
        <taxon>Asteroideae</taxon>
        <taxon>Anthemideae</taxon>
        <taxon>Anthemidinae</taxon>
        <taxon>Tanacetum</taxon>
    </lineage>
</organism>
<protein>
    <submittedName>
        <fullName evidence="2">Uncharacterized protein</fullName>
    </submittedName>
</protein>
<evidence type="ECO:0000313" key="2">
    <source>
        <dbReference type="EMBL" id="GJT50058.1"/>
    </source>
</evidence>
<keyword evidence="3" id="KW-1185">Reference proteome</keyword>
<feature type="compositionally biased region" description="Basic residues" evidence="1">
    <location>
        <begin position="149"/>
        <end position="166"/>
    </location>
</feature>
<sequence>MLWGIVTRCNVDYSELLWEEFVQAIQTFFTHRSNLNIPTKKPTPHVIPYCWFTKLIIYYLGSRHNIHRRPVSPVHVMGDDVFLGNIKFIPIGEKDEVFGNPIPQELTKEDGKKKTASKADKPKKPTSAKQPALAKHTMPAKEKTSKPTPSKKIRKGKVMKVRKGKRYDHLVDKKDKEDQPAPEPQVGDDEYNLQR</sequence>
<dbReference type="Proteomes" id="UP001151760">
    <property type="component" value="Unassembled WGS sequence"/>
</dbReference>
<feature type="compositionally biased region" description="Acidic residues" evidence="1">
    <location>
        <begin position="186"/>
        <end position="195"/>
    </location>
</feature>
<feature type="region of interest" description="Disordered" evidence="1">
    <location>
        <begin position="99"/>
        <end position="195"/>
    </location>
</feature>
<name>A0ABQ5EGL1_9ASTR</name>
<feature type="compositionally biased region" description="Basic and acidic residues" evidence="1">
    <location>
        <begin position="106"/>
        <end position="123"/>
    </location>
</feature>
<accession>A0ABQ5EGL1</accession>
<feature type="compositionally biased region" description="Basic and acidic residues" evidence="1">
    <location>
        <begin position="167"/>
        <end position="179"/>
    </location>
</feature>
<comment type="caution">
    <text evidence="2">The sequence shown here is derived from an EMBL/GenBank/DDBJ whole genome shotgun (WGS) entry which is preliminary data.</text>
</comment>
<evidence type="ECO:0000313" key="3">
    <source>
        <dbReference type="Proteomes" id="UP001151760"/>
    </source>
</evidence>